<evidence type="ECO:0000256" key="11">
    <source>
        <dbReference type="ARBA" id="ARBA00049007"/>
    </source>
</evidence>
<evidence type="ECO:0000313" key="15">
    <source>
        <dbReference type="Proteomes" id="UP000243197"/>
    </source>
</evidence>
<dbReference type="InterPro" id="IPR015424">
    <property type="entry name" value="PyrdxlP-dep_Trfase"/>
</dbReference>
<evidence type="ECO:0000256" key="6">
    <source>
        <dbReference type="ARBA" id="ARBA00022679"/>
    </source>
</evidence>
<keyword evidence="15" id="KW-1185">Reference proteome</keyword>
<feature type="binding site" evidence="12">
    <location>
        <position position="148"/>
    </location>
    <ligand>
        <name>pyridoxal 5'-phosphate</name>
        <dbReference type="ChEBI" id="CHEBI:597326"/>
    </ligand>
</feature>
<comment type="subunit">
    <text evidence="12">Homodimer.</text>
</comment>
<evidence type="ECO:0000256" key="9">
    <source>
        <dbReference type="ARBA" id="ARBA00023299"/>
    </source>
</evidence>
<dbReference type="Pfam" id="PF00266">
    <property type="entry name" value="Aminotran_5"/>
    <property type="match status" value="1"/>
</dbReference>
<feature type="domain" description="Aminotransferase class V" evidence="13">
    <location>
        <begin position="6"/>
        <end position="342"/>
    </location>
</feature>
<dbReference type="GO" id="GO:0030170">
    <property type="term" value="F:pyridoxal phosphate binding"/>
    <property type="evidence" value="ECO:0007669"/>
    <property type="project" value="UniProtKB-UniRule"/>
</dbReference>
<comment type="pathway">
    <text evidence="2 12">Amino-acid biosynthesis; L-serine biosynthesis; L-serine from 3-phospho-D-glycerate: step 2/3.</text>
</comment>
<dbReference type="SUPFAM" id="SSF53383">
    <property type="entry name" value="PLP-dependent transferases"/>
    <property type="match status" value="1"/>
</dbReference>
<dbReference type="InterPro" id="IPR000192">
    <property type="entry name" value="Aminotrans_V_dom"/>
</dbReference>
<keyword evidence="7 12" id="KW-0663">Pyridoxal phosphate</keyword>
<dbReference type="FunFam" id="3.40.640.10:FF:000010">
    <property type="entry name" value="Phosphoserine aminotransferase"/>
    <property type="match status" value="1"/>
</dbReference>
<dbReference type="HAMAP" id="MF_00160">
    <property type="entry name" value="SerC_aminotrans_5"/>
    <property type="match status" value="1"/>
</dbReference>
<dbReference type="OrthoDB" id="9809412at2"/>
<dbReference type="EMBL" id="AP014564">
    <property type="protein sequence ID" value="BAV95241.1"/>
    <property type="molecule type" value="Genomic_DNA"/>
</dbReference>
<feature type="binding site" evidence="12">
    <location>
        <begin position="74"/>
        <end position="75"/>
    </location>
    <ligand>
        <name>pyridoxal 5'-phosphate</name>
        <dbReference type="ChEBI" id="CHEBI:597326"/>
    </ligand>
</feature>
<dbReference type="PROSITE" id="PS00595">
    <property type="entry name" value="AA_TRANSFER_CLASS_5"/>
    <property type="match status" value="1"/>
</dbReference>
<feature type="modified residue" description="N6-(pyridoxal phosphate)lysine" evidence="12">
    <location>
        <position position="191"/>
    </location>
</feature>
<evidence type="ECO:0000256" key="10">
    <source>
        <dbReference type="ARBA" id="ARBA00047630"/>
    </source>
</evidence>
<comment type="catalytic activity">
    <reaction evidence="11 12">
        <text>O-phospho-L-serine + 2-oxoglutarate = 3-phosphooxypyruvate + L-glutamate</text>
        <dbReference type="Rhea" id="RHEA:14329"/>
        <dbReference type="ChEBI" id="CHEBI:16810"/>
        <dbReference type="ChEBI" id="CHEBI:18110"/>
        <dbReference type="ChEBI" id="CHEBI:29985"/>
        <dbReference type="ChEBI" id="CHEBI:57524"/>
        <dbReference type="EC" id="2.6.1.52"/>
    </reaction>
</comment>
<dbReference type="GO" id="GO:0006564">
    <property type="term" value="P:L-serine biosynthetic process"/>
    <property type="evidence" value="ECO:0007669"/>
    <property type="project" value="UniProtKB-UniRule"/>
</dbReference>
<gene>
    <name evidence="12" type="primary">serC</name>
    <name evidence="14" type="ORF">JBKA6_1228</name>
</gene>
<dbReference type="PANTHER" id="PTHR43247:SF1">
    <property type="entry name" value="PHOSPHOSERINE AMINOTRANSFERASE"/>
    <property type="match status" value="1"/>
</dbReference>
<dbReference type="Gene3D" id="3.90.1150.10">
    <property type="entry name" value="Aspartate Aminotransferase, domain 1"/>
    <property type="match status" value="1"/>
</dbReference>
<sequence>MVKFHNFSAGPGILNREVLKQLSESVYNDRELSIAEISHRGSKFVDVMERARGLVKELLDVPEGYSVLFLQGGASMQFLMAPVNLLHKNKRAGYINTGVWSKKAIAEAKNVGDVTVVADSSDKNFNYIPKEYTVPNDLAYLHYTSNNTIFGTQFKRHPESDVFLVSDMSSDIFSREIDVSKHGLIYAGAQKNIGPAGVTLVIVKDELLGDTGRAIPNILNYRKHIDAGSMLNTPSVLAVYTVMLTLEWFKREGGVKVFEHTSEEKANLLYDEIDRNPLFVGNAMREDRSLMNVTFILKDKSVESKFVQLCKEANIVGINGHRLVGGYRASIYNAMTIDSVNVLVEIMRDLEKKC</sequence>
<keyword evidence="9 12" id="KW-0718">Serine biosynthesis</keyword>
<evidence type="ECO:0000313" key="14">
    <source>
        <dbReference type="EMBL" id="BAV95241.1"/>
    </source>
</evidence>
<evidence type="ECO:0000256" key="7">
    <source>
        <dbReference type="ARBA" id="ARBA00022898"/>
    </source>
</evidence>
<evidence type="ECO:0000256" key="5">
    <source>
        <dbReference type="ARBA" id="ARBA00022605"/>
    </source>
</evidence>
<evidence type="ECO:0000259" key="13">
    <source>
        <dbReference type="Pfam" id="PF00266"/>
    </source>
</evidence>
<reference evidence="14 15" key="1">
    <citation type="submission" date="2014-03" db="EMBL/GenBank/DDBJ databases">
        <title>complete genome sequence of Flavobacteriaceae bacterium JBKA-6.</title>
        <authorList>
            <person name="Takano T."/>
            <person name="Nakamura Y."/>
            <person name="Takuma S."/>
            <person name="Yasuike M."/>
            <person name="Matsuyama T."/>
            <person name="Sakai T."/>
            <person name="Fujiwara A."/>
            <person name="Kimoto K."/>
            <person name="Fukuda Y."/>
            <person name="Kondo H."/>
            <person name="Hirono I."/>
            <person name="Nakayasu C."/>
        </authorList>
    </citation>
    <scope>NUCLEOTIDE SEQUENCE [LARGE SCALE GENOMIC DNA]</scope>
    <source>
        <strain evidence="14 15">JBKA-6</strain>
    </source>
</reference>
<dbReference type="Proteomes" id="UP000243197">
    <property type="component" value="Chromosome"/>
</dbReference>
<dbReference type="InterPro" id="IPR020578">
    <property type="entry name" value="Aminotrans_V_PyrdxlP_BS"/>
</dbReference>
<dbReference type="InterPro" id="IPR022278">
    <property type="entry name" value="Pser_aminoTfrase"/>
</dbReference>
<evidence type="ECO:0000256" key="12">
    <source>
        <dbReference type="HAMAP-Rule" id="MF_00160"/>
    </source>
</evidence>
<name>A0A1J1DZB9_9FLAO</name>
<dbReference type="InterPro" id="IPR015421">
    <property type="entry name" value="PyrdxlP-dep_Trfase_major"/>
</dbReference>
<dbReference type="PANTHER" id="PTHR43247">
    <property type="entry name" value="PHOSPHOSERINE AMINOTRANSFERASE"/>
    <property type="match status" value="1"/>
</dbReference>
<organism evidence="14 15">
    <name type="scientific">Ichthyobacterium seriolicida</name>
    <dbReference type="NCBI Taxonomy" id="242600"/>
    <lineage>
        <taxon>Bacteria</taxon>
        <taxon>Pseudomonadati</taxon>
        <taxon>Bacteroidota</taxon>
        <taxon>Flavobacteriia</taxon>
        <taxon>Flavobacteriales</taxon>
        <taxon>Ichthyobacteriaceae</taxon>
        <taxon>Ichthyobacterium</taxon>
    </lineage>
</organism>
<comment type="subcellular location">
    <subcellularLocation>
        <location evidence="12">Cytoplasm</location>
    </subcellularLocation>
</comment>
<keyword evidence="12" id="KW-0963">Cytoplasm</keyword>
<feature type="binding site" evidence="12">
    <location>
        <position position="190"/>
    </location>
    <ligand>
        <name>pyridoxal 5'-phosphate</name>
        <dbReference type="ChEBI" id="CHEBI:597326"/>
    </ligand>
</feature>
<dbReference type="PIRSF" id="PIRSF000525">
    <property type="entry name" value="SerC"/>
    <property type="match status" value="1"/>
</dbReference>
<evidence type="ECO:0000256" key="3">
    <source>
        <dbReference type="ARBA" id="ARBA00006904"/>
    </source>
</evidence>
<comment type="pathway">
    <text evidence="1 12">Cofactor biosynthesis; pyridoxine 5'-phosphate biosynthesis; pyridoxine 5'-phosphate from D-erythrose 4-phosphate: step 3/5.</text>
</comment>
<dbReference type="FunFam" id="3.90.1150.10:FF:000006">
    <property type="entry name" value="Phosphoserine aminotransferase"/>
    <property type="match status" value="1"/>
</dbReference>
<dbReference type="GO" id="GO:0004648">
    <property type="term" value="F:O-phospho-L-serine:2-oxoglutarate aminotransferase activity"/>
    <property type="evidence" value="ECO:0007669"/>
    <property type="project" value="UniProtKB-UniRule"/>
</dbReference>
<comment type="similarity">
    <text evidence="3 12">Belongs to the class-V pyridoxal-phosphate-dependent aminotransferase family. SerC subfamily.</text>
</comment>
<dbReference type="GO" id="GO:0005737">
    <property type="term" value="C:cytoplasm"/>
    <property type="evidence" value="ECO:0007669"/>
    <property type="project" value="UniProtKB-SubCell"/>
</dbReference>
<dbReference type="NCBIfam" id="NF003764">
    <property type="entry name" value="PRK05355.1"/>
    <property type="match status" value="1"/>
</dbReference>
<keyword evidence="5 12" id="KW-0028">Amino-acid biosynthesis</keyword>
<feature type="binding site" evidence="12">
    <location>
        <position position="167"/>
    </location>
    <ligand>
        <name>pyridoxal 5'-phosphate</name>
        <dbReference type="ChEBI" id="CHEBI:597326"/>
    </ligand>
</feature>
<comment type="cofactor">
    <cofactor evidence="12">
        <name>pyridoxal 5'-phosphate</name>
        <dbReference type="ChEBI" id="CHEBI:597326"/>
    </cofactor>
    <text evidence="12">Binds 1 pyridoxal phosphate per subunit.</text>
</comment>
<feature type="binding site" evidence="12">
    <location>
        <position position="100"/>
    </location>
    <ligand>
        <name>pyridoxal 5'-phosphate</name>
        <dbReference type="ChEBI" id="CHEBI:597326"/>
    </ligand>
</feature>
<evidence type="ECO:0000256" key="1">
    <source>
        <dbReference type="ARBA" id="ARBA00004915"/>
    </source>
</evidence>
<dbReference type="Gene3D" id="3.40.640.10">
    <property type="entry name" value="Type I PLP-dependent aspartate aminotransferase-like (Major domain)"/>
    <property type="match status" value="1"/>
</dbReference>
<comment type="catalytic activity">
    <reaction evidence="10 12">
        <text>4-(phosphooxy)-L-threonine + 2-oxoglutarate = (R)-3-hydroxy-2-oxo-4-phosphooxybutanoate + L-glutamate</text>
        <dbReference type="Rhea" id="RHEA:16573"/>
        <dbReference type="ChEBI" id="CHEBI:16810"/>
        <dbReference type="ChEBI" id="CHEBI:29985"/>
        <dbReference type="ChEBI" id="CHEBI:58452"/>
        <dbReference type="ChEBI" id="CHEBI:58538"/>
        <dbReference type="EC" id="2.6.1.52"/>
    </reaction>
</comment>
<dbReference type="RefSeq" id="WP_096686871.1">
    <property type="nucleotide sequence ID" value="NZ_AP014564.1"/>
</dbReference>
<evidence type="ECO:0000256" key="2">
    <source>
        <dbReference type="ARBA" id="ARBA00005099"/>
    </source>
</evidence>
<dbReference type="KEGG" id="ise:JBKA6_1228"/>
<dbReference type="GO" id="GO:0008615">
    <property type="term" value="P:pyridoxine biosynthetic process"/>
    <property type="evidence" value="ECO:0007669"/>
    <property type="project" value="UniProtKB-UniRule"/>
</dbReference>
<protein>
    <recommendedName>
        <fullName evidence="12">Phosphoserine aminotransferase</fullName>
        <ecNumber evidence="12">2.6.1.52</ecNumber>
    </recommendedName>
    <alternativeName>
        <fullName evidence="12">Phosphohydroxythreonine aminotransferase</fullName>
        <shortName evidence="12">PSAT</shortName>
    </alternativeName>
</protein>
<dbReference type="InterPro" id="IPR015422">
    <property type="entry name" value="PyrdxlP-dep_Trfase_small"/>
</dbReference>
<evidence type="ECO:0000256" key="4">
    <source>
        <dbReference type="ARBA" id="ARBA00022576"/>
    </source>
</evidence>
<evidence type="ECO:0000256" key="8">
    <source>
        <dbReference type="ARBA" id="ARBA00023096"/>
    </source>
</evidence>
<accession>A0A1J1DZB9</accession>
<feature type="binding site" evidence="12">
    <location>
        <position position="40"/>
    </location>
    <ligand>
        <name>L-glutamate</name>
        <dbReference type="ChEBI" id="CHEBI:29985"/>
    </ligand>
</feature>
<comment type="function">
    <text evidence="12">Catalyzes the reversible conversion of 3-phosphohydroxypyruvate to phosphoserine and of 3-hydroxy-2-oxo-4-phosphonooxybutanoate to phosphohydroxythreonine.</text>
</comment>
<keyword evidence="4 12" id="KW-0032">Aminotransferase</keyword>
<dbReference type="UniPathway" id="UPA00135">
    <property type="reaction ID" value="UER00197"/>
</dbReference>
<proteinExistence type="inferred from homology"/>
<dbReference type="AlphaFoldDB" id="A0A1J1DZB9"/>
<keyword evidence="8 12" id="KW-0664">Pyridoxine biosynthesis</keyword>
<dbReference type="EC" id="2.6.1.52" evidence="12"/>
<dbReference type="UniPathway" id="UPA00244">
    <property type="reaction ID" value="UER00311"/>
</dbReference>
<feature type="binding site" evidence="12">
    <location>
        <begin position="232"/>
        <end position="233"/>
    </location>
    <ligand>
        <name>pyridoxal 5'-phosphate</name>
        <dbReference type="ChEBI" id="CHEBI:597326"/>
    </ligand>
</feature>
<keyword evidence="6 12" id="KW-0808">Transferase</keyword>
<comment type="caution">
    <text evidence="12">Lacks conserved residue(s) required for the propagation of feature annotation.</text>
</comment>